<keyword evidence="5" id="KW-1185">Reference proteome</keyword>
<accession>A0A835W1T3</accession>
<feature type="region of interest" description="Disordered" evidence="3">
    <location>
        <begin position="1"/>
        <end position="71"/>
    </location>
</feature>
<dbReference type="InterPro" id="IPR029058">
    <property type="entry name" value="AB_hydrolase_fold"/>
</dbReference>
<dbReference type="Gene3D" id="3.40.50.1820">
    <property type="entry name" value="alpha/beta hydrolase"/>
    <property type="match status" value="1"/>
</dbReference>
<evidence type="ECO:0000256" key="2">
    <source>
        <dbReference type="ARBA" id="ARBA00022801"/>
    </source>
</evidence>
<reference evidence="4" key="1">
    <citation type="journal article" date="2020" name="bioRxiv">
        <title>Comparative genomics of Chlamydomonas.</title>
        <authorList>
            <person name="Craig R.J."/>
            <person name="Hasan A.R."/>
            <person name="Ness R.W."/>
            <person name="Keightley P.D."/>
        </authorList>
    </citation>
    <scope>NUCLEOTIDE SEQUENCE</scope>
    <source>
        <strain evidence="4">CCAP 11/173</strain>
    </source>
</reference>
<organism evidence="4 5">
    <name type="scientific">Chlamydomonas schloesseri</name>
    <dbReference type="NCBI Taxonomy" id="2026947"/>
    <lineage>
        <taxon>Eukaryota</taxon>
        <taxon>Viridiplantae</taxon>
        <taxon>Chlorophyta</taxon>
        <taxon>core chlorophytes</taxon>
        <taxon>Chlorophyceae</taxon>
        <taxon>CS clade</taxon>
        <taxon>Chlamydomonadales</taxon>
        <taxon>Chlamydomonadaceae</taxon>
        <taxon>Chlamydomonas</taxon>
    </lineage>
</organism>
<feature type="region of interest" description="Disordered" evidence="3">
    <location>
        <begin position="233"/>
        <end position="265"/>
    </location>
</feature>
<dbReference type="InterPro" id="IPR050955">
    <property type="entry name" value="Plant_Biomass_Hydrol_Est"/>
</dbReference>
<gene>
    <name evidence="4" type="ORF">HYH02_011654</name>
</gene>
<dbReference type="PANTHER" id="PTHR43037">
    <property type="entry name" value="UNNAMED PRODUCT-RELATED"/>
    <property type="match status" value="1"/>
</dbReference>
<evidence type="ECO:0000313" key="4">
    <source>
        <dbReference type="EMBL" id="KAG2436150.1"/>
    </source>
</evidence>
<comment type="caution">
    <text evidence="4">The sequence shown here is derived from an EMBL/GenBank/DDBJ whole genome shotgun (WGS) entry which is preliminary data.</text>
</comment>
<proteinExistence type="predicted"/>
<evidence type="ECO:0000256" key="1">
    <source>
        <dbReference type="ARBA" id="ARBA00022729"/>
    </source>
</evidence>
<evidence type="ECO:0008006" key="6">
    <source>
        <dbReference type="Google" id="ProtNLM"/>
    </source>
</evidence>
<keyword evidence="1" id="KW-0732">Signal</keyword>
<sequence length="340" mass="34378">MKSGGLLSSRPLPAESFRVQVSRGSRSGAGASTTDQTDTLQQGRDVVATPSSSSSGSSINQTPNSAYKLTPGQAQPLGLEVAATATTTTTTSRSRRGRGGFVYVPRSYDPRRPSPLAVMLHGAGGRADPGDPYLTFGGLQALEASACLLLVPESTGATWDLIRGGGGDFGPDVAHIDAALGRVFGSCAVDAGRVALAGFSDGASYALSLGLANPQLFTHLLAFSPGFMRPPPAAEAAMQRAGSSMHSGSGTGSSMHSGSGSSSGSSSVWPRVFVSHGTGDRVLPVGCSRGIVTRLRAARIDVSYHEFEGGHVIPGHVAAEGLSFFLSGAGSTGGGGGARE</sequence>
<name>A0A835W1T3_9CHLO</name>
<dbReference type="OrthoDB" id="424610at2759"/>
<keyword evidence="2" id="KW-0378">Hydrolase</keyword>
<dbReference type="SUPFAM" id="SSF53474">
    <property type="entry name" value="alpha/beta-Hydrolases"/>
    <property type="match status" value="1"/>
</dbReference>
<dbReference type="Proteomes" id="UP000613740">
    <property type="component" value="Unassembled WGS sequence"/>
</dbReference>
<feature type="compositionally biased region" description="Polar residues" evidence="3">
    <location>
        <begin position="33"/>
        <end position="42"/>
    </location>
</feature>
<dbReference type="GO" id="GO:0016787">
    <property type="term" value="F:hydrolase activity"/>
    <property type="evidence" value="ECO:0007669"/>
    <property type="project" value="UniProtKB-KW"/>
</dbReference>
<feature type="region of interest" description="Disordered" evidence="3">
    <location>
        <begin position="85"/>
        <end position="106"/>
    </location>
</feature>
<feature type="compositionally biased region" description="Low complexity" evidence="3">
    <location>
        <begin position="22"/>
        <end position="32"/>
    </location>
</feature>
<dbReference type="AlphaFoldDB" id="A0A835W1T3"/>
<protein>
    <recommendedName>
        <fullName evidence="6">Phospholipase/carboxylesterase/thioesterase domain-containing protein</fullName>
    </recommendedName>
</protein>
<evidence type="ECO:0000256" key="3">
    <source>
        <dbReference type="SAM" id="MobiDB-lite"/>
    </source>
</evidence>
<dbReference type="PANTHER" id="PTHR43037:SF5">
    <property type="entry name" value="FERULOYL ESTERASE"/>
    <property type="match status" value="1"/>
</dbReference>
<feature type="compositionally biased region" description="Low complexity" evidence="3">
    <location>
        <begin position="242"/>
        <end position="265"/>
    </location>
</feature>
<dbReference type="EMBL" id="JAEHOD010000050">
    <property type="protein sequence ID" value="KAG2436150.1"/>
    <property type="molecule type" value="Genomic_DNA"/>
</dbReference>
<evidence type="ECO:0000313" key="5">
    <source>
        <dbReference type="Proteomes" id="UP000613740"/>
    </source>
</evidence>